<dbReference type="GO" id="GO:0003676">
    <property type="term" value="F:nucleic acid binding"/>
    <property type="evidence" value="ECO:0007669"/>
    <property type="project" value="InterPro"/>
</dbReference>
<dbReference type="EMBL" id="MN739838">
    <property type="protein sequence ID" value="QHT74129.1"/>
    <property type="molecule type" value="Genomic_DNA"/>
</dbReference>
<dbReference type="AlphaFoldDB" id="A0A6C0H115"/>
<keyword evidence="1" id="KW-0175">Coiled coil</keyword>
<sequence>MKLISYDVGIKNLAYCIVDENMKILKWDIIDLLNINNKCSFCNLNADILFYKYKLCKEHKKKVEELKEPCIDLEKKNNEECIVCKKNAKCKLGNSFLCNLHRKSFETKNYKLRETNVTCDKISTAQFKYNLVTALDTLPELSDVDIVLIENQPSFKNPKMKAIADTLCDYYLIRGVIDKKRFKLEDIHLIAPSMKLKLSPVEGMEEEVLKLDLKKKKKVVEKVEEKVEEKLEEKVEGKMTYKQGKDFAIRKCLTLIDATHKQFLKIHKKKDDLCDCYLQAYHYLTKIKKTII</sequence>
<proteinExistence type="predicted"/>
<reference evidence="2" key="1">
    <citation type="journal article" date="2020" name="Nature">
        <title>Giant virus diversity and host interactions through global metagenomics.</title>
        <authorList>
            <person name="Schulz F."/>
            <person name="Roux S."/>
            <person name="Paez-Espino D."/>
            <person name="Jungbluth S."/>
            <person name="Walsh D.A."/>
            <person name="Denef V.J."/>
            <person name="McMahon K.D."/>
            <person name="Konstantinidis K.T."/>
            <person name="Eloe-Fadrosh E.A."/>
            <person name="Kyrpides N.C."/>
            <person name="Woyke T."/>
        </authorList>
    </citation>
    <scope>NUCLEOTIDE SEQUENCE</scope>
    <source>
        <strain evidence="2">GVMAG-M-3300023179-4</strain>
    </source>
</reference>
<protein>
    <recommendedName>
        <fullName evidence="3">Mitochondrial resolvase Ydc2 catalytic domain-containing protein</fullName>
    </recommendedName>
</protein>
<accession>A0A6C0H115</accession>
<name>A0A6C0H115_9ZZZZ</name>
<evidence type="ECO:0000256" key="1">
    <source>
        <dbReference type="SAM" id="Coils"/>
    </source>
</evidence>
<dbReference type="SUPFAM" id="SSF53098">
    <property type="entry name" value="Ribonuclease H-like"/>
    <property type="match status" value="1"/>
</dbReference>
<organism evidence="2">
    <name type="scientific">viral metagenome</name>
    <dbReference type="NCBI Taxonomy" id="1070528"/>
    <lineage>
        <taxon>unclassified sequences</taxon>
        <taxon>metagenomes</taxon>
        <taxon>organismal metagenomes</taxon>
    </lineage>
</organism>
<dbReference type="InterPro" id="IPR012337">
    <property type="entry name" value="RNaseH-like_sf"/>
</dbReference>
<evidence type="ECO:0008006" key="3">
    <source>
        <dbReference type="Google" id="ProtNLM"/>
    </source>
</evidence>
<evidence type="ECO:0000313" key="2">
    <source>
        <dbReference type="EMBL" id="QHT74129.1"/>
    </source>
</evidence>
<dbReference type="InterPro" id="IPR036397">
    <property type="entry name" value="RNaseH_sf"/>
</dbReference>
<dbReference type="Gene3D" id="3.30.420.10">
    <property type="entry name" value="Ribonuclease H-like superfamily/Ribonuclease H"/>
    <property type="match status" value="1"/>
</dbReference>
<feature type="coiled-coil region" evidence="1">
    <location>
        <begin position="206"/>
        <end position="233"/>
    </location>
</feature>